<evidence type="ECO:0000256" key="7">
    <source>
        <dbReference type="RuleBase" id="RU000461"/>
    </source>
</evidence>
<sequence>MATLEVRNQESNSLALNDSSVKHHLLGFVSFALAFEKVVEQSSNATFKLSELSWPTLTIIGLGLAWIVWRVYSFTVYPLLHPREPKEVPYTVPFLGHAIDFFRDGEKAARLGREYFNNSSIPYMMRVAGQRMYFVTAPQDINTVYRNTKTLSTEKFAKDMMKSLGVSADGMKKGWGNPAEKPLSEHAVDIFRKQFNPGPNLTSIWTSMSHHMDKALTWDNVPRDAIRSEGKTQMTMSLWTFTRAVLIDSLNLALFNKTLTDLQPNMVQIISDFDDYSWQLIYQLPPVMAKEVHNALAELKSTFRTYFAIPQPDRADAAYMVTALEDKIRAFGLGPDDLATMFVVPMWVTNSNAYKQAFWVLAHILHDEHLHSTIKHEIKASIAANPHLDLPAALELCPSLMAVYNESLRHITSSLSVRSVAADTEIAGKLLRKDGIVTMPYRPMHHDASLWGPQADTFDPARWTSAQKDLTKGKEFRPFGGGSTYCPGRAIALKAVLTFVGIAFTRFDVRLPEGVERSWERLARMVDTKAVSVGILPPLEGEDVEVVIRKVG</sequence>
<dbReference type="GO" id="GO:0008395">
    <property type="term" value="F:steroid hydroxylase activity"/>
    <property type="evidence" value="ECO:0007669"/>
    <property type="project" value="TreeGrafter"/>
</dbReference>
<evidence type="ECO:0000256" key="4">
    <source>
        <dbReference type="ARBA" id="ARBA00022723"/>
    </source>
</evidence>
<proteinExistence type="inferred from homology"/>
<comment type="cofactor">
    <cofactor evidence="1 6">
        <name>heme</name>
        <dbReference type="ChEBI" id="CHEBI:30413"/>
    </cofactor>
</comment>
<evidence type="ECO:0000256" key="1">
    <source>
        <dbReference type="ARBA" id="ARBA00001971"/>
    </source>
</evidence>
<evidence type="ECO:0000256" key="2">
    <source>
        <dbReference type="ARBA" id="ARBA00010617"/>
    </source>
</evidence>
<dbReference type="GO" id="GO:0020037">
    <property type="term" value="F:heme binding"/>
    <property type="evidence" value="ECO:0007669"/>
    <property type="project" value="InterPro"/>
</dbReference>
<dbReference type="InterPro" id="IPR036396">
    <property type="entry name" value="Cyt_P450_sf"/>
</dbReference>
<keyword evidence="5 6" id="KW-0408">Iron</keyword>
<name>A0A6A6WCZ7_9PEZI</name>
<dbReference type="OrthoDB" id="1470350at2759"/>
<dbReference type="EMBL" id="ML996570">
    <property type="protein sequence ID" value="KAF2758981.1"/>
    <property type="molecule type" value="Genomic_DNA"/>
</dbReference>
<dbReference type="Pfam" id="PF00067">
    <property type="entry name" value="p450"/>
    <property type="match status" value="1"/>
</dbReference>
<keyword evidence="4 6" id="KW-0479">Metal-binding</keyword>
<accession>A0A6A6WCZ7</accession>
<evidence type="ECO:0000256" key="5">
    <source>
        <dbReference type="ARBA" id="ARBA00023004"/>
    </source>
</evidence>
<dbReference type="GO" id="GO:0005506">
    <property type="term" value="F:iron ion binding"/>
    <property type="evidence" value="ECO:0007669"/>
    <property type="project" value="InterPro"/>
</dbReference>
<dbReference type="GeneID" id="54489184"/>
<gene>
    <name evidence="8" type="ORF">EJ05DRAFT_509854</name>
</gene>
<evidence type="ECO:0000313" key="8">
    <source>
        <dbReference type="EMBL" id="KAF2758981.1"/>
    </source>
</evidence>
<feature type="binding site" description="axial binding residue" evidence="6">
    <location>
        <position position="486"/>
    </location>
    <ligand>
        <name>heme</name>
        <dbReference type="ChEBI" id="CHEBI:30413"/>
    </ligand>
    <ligandPart>
        <name>Fe</name>
        <dbReference type="ChEBI" id="CHEBI:18248"/>
    </ligandPart>
</feature>
<protein>
    <submittedName>
        <fullName evidence="8">Cytochrome P450</fullName>
    </submittedName>
</protein>
<evidence type="ECO:0000256" key="6">
    <source>
        <dbReference type="PIRSR" id="PIRSR602403-1"/>
    </source>
</evidence>
<dbReference type="PANTHER" id="PTHR24304:SF2">
    <property type="entry name" value="24-HYDROXYCHOLESTEROL 7-ALPHA-HYDROXYLASE"/>
    <property type="match status" value="1"/>
</dbReference>
<evidence type="ECO:0000313" key="9">
    <source>
        <dbReference type="Proteomes" id="UP000799437"/>
    </source>
</evidence>
<dbReference type="Gene3D" id="1.10.630.10">
    <property type="entry name" value="Cytochrome P450"/>
    <property type="match status" value="1"/>
</dbReference>
<reference evidence="8" key="1">
    <citation type="journal article" date="2020" name="Stud. Mycol.">
        <title>101 Dothideomycetes genomes: a test case for predicting lifestyles and emergence of pathogens.</title>
        <authorList>
            <person name="Haridas S."/>
            <person name="Albert R."/>
            <person name="Binder M."/>
            <person name="Bloem J."/>
            <person name="Labutti K."/>
            <person name="Salamov A."/>
            <person name="Andreopoulos B."/>
            <person name="Baker S."/>
            <person name="Barry K."/>
            <person name="Bills G."/>
            <person name="Bluhm B."/>
            <person name="Cannon C."/>
            <person name="Castanera R."/>
            <person name="Culley D."/>
            <person name="Daum C."/>
            <person name="Ezra D."/>
            <person name="Gonzalez J."/>
            <person name="Henrissat B."/>
            <person name="Kuo A."/>
            <person name="Liang C."/>
            <person name="Lipzen A."/>
            <person name="Lutzoni F."/>
            <person name="Magnuson J."/>
            <person name="Mondo S."/>
            <person name="Nolan M."/>
            <person name="Ohm R."/>
            <person name="Pangilinan J."/>
            <person name="Park H.-J."/>
            <person name="Ramirez L."/>
            <person name="Alfaro M."/>
            <person name="Sun H."/>
            <person name="Tritt A."/>
            <person name="Yoshinaga Y."/>
            <person name="Zwiers L.-H."/>
            <person name="Turgeon B."/>
            <person name="Goodwin S."/>
            <person name="Spatafora J."/>
            <person name="Crous P."/>
            <person name="Grigoriev I."/>
        </authorList>
    </citation>
    <scope>NUCLEOTIDE SEQUENCE</scope>
    <source>
        <strain evidence="8">CBS 121739</strain>
    </source>
</reference>
<keyword evidence="3 6" id="KW-0349">Heme</keyword>
<keyword evidence="7" id="KW-0503">Monooxygenase</keyword>
<keyword evidence="9" id="KW-1185">Reference proteome</keyword>
<dbReference type="PROSITE" id="PS00086">
    <property type="entry name" value="CYTOCHROME_P450"/>
    <property type="match status" value="1"/>
</dbReference>
<dbReference type="GO" id="GO:0016705">
    <property type="term" value="F:oxidoreductase activity, acting on paired donors, with incorporation or reduction of molecular oxygen"/>
    <property type="evidence" value="ECO:0007669"/>
    <property type="project" value="InterPro"/>
</dbReference>
<dbReference type="Proteomes" id="UP000799437">
    <property type="component" value="Unassembled WGS sequence"/>
</dbReference>
<organism evidence="8 9">
    <name type="scientific">Pseudovirgaria hyperparasitica</name>
    <dbReference type="NCBI Taxonomy" id="470096"/>
    <lineage>
        <taxon>Eukaryota</taxon>
        <taxon>Fungi</taxon>
        <taxon>Dikarya</taxon>
        <taxon>Ascomycota</taxon>
        <taxon>Pezizomycotina</taxon>
        <taxon>Dothideomycetes</taxon>
        <taxon>Dothideomycetes incertae sedis</taxon>
        <taxon>Acrospermales</taxon>
        <taxon>Acrospermaceae</taxon>
        <taxon>Pseudovirgaria</taxon>
    </lineage>
</organism>
<dbReference type="CDD" id="cd11040">
    <property type="entry name" value="CYP7_CYP8-like"/>
    <property type="match status" value="1"/>
</dbReference>
<dbReference type="InterPro" id="IPR017972">
    <property type="entry name" value="Cyt_P450_CS"/>
</dbReference>
<dbReference type="AlphaFoldDB" id="A0A6A6WCZ7"/>
<dbReference type="InterPro" id="IPR001128">
    <property type="entry name" value="Cyt_P450"/>
</dbReference>
<dbReference type="InterPro" id="IPR002403">
    <property type="entry name" value="Cyt_P450_E_grp-IV"/>
</dbReference>
<dbReference type="RefSeq" id="XP_033601432.1">
    <property type="nucleotide sequence ID" value="XM_033748130.1"/>
</dbReference>
<dbReference type="PRINTS" id="PR00465">
    <property type="entry name" value="EP450IV"/>
</dbReference>
<dbReference type="InterPro" id="IPR050529">
    <property type="entry name" value="CYP450_sterol_14alpha_dmase"/>
</dbReference>
<evidence type="ECO:0000256" key="3">
    <source>
        <dbReference type="ARBA" id="ARBA00022617"/>
    </source>
</evidence>
<comment type="similarity">
    <text evidence="2 7">Belongs to the cytochrome P450 family.</text>
</comment>
<dbReference type="SUPFAM" id="SSF48264">
    <property type="entry name" value="Cytochrome P450"/>
    <property type="match status" value="1"/>
</dbReference>
<dbReference type="PANTHER" id="PTHR24304">
    <property type="entry name" value="CYTOCHROME P450 FAMILY 7"/>
    <property type="match status" value="1"/>
</dbReference>
<keyword evidence="7" id="KW-0560">Oxidoreductase</keyword>